<keyword evidence="1" id="KW-0620">Polyamine biosynthesis</keyword>
<proteinExistence type="predicted"/>
<accession>A0ABN3DVU8</accession>
<evidence type="ECO:0000313" key="2">
    <source>
        <dbReference type="EMBL" id="GAA2242755.1"/>
    </source>
</evidence>
<evidence type="ECO:0000256" key="1">
    <source>
        <dbReference type="ARBA" id="ARBA00023115"/>
    </source>
</evidence>
<sequence>MSTNIRPRDALTAAGAELHEREGGAIELVVRGIPQSWVAADQTALRYPYTRWIGRMLDAVGRRDAPLRVLHLGAGALTLPRSVANRRPGSTQVVVESQRELCEAVLDRIPLRSDARDSIELVYGDARDVVEGADRGGVPLGGAFDGIVVDLWDAATVHARVASQEFYAAVARHLAPQGVLAVNLLDGDDFGYARAQAAALREVLPRVAVVGDGLGETGDRPPLGNVVLAASRLSVDRFLGDVTATRVVHGSALDSWIGNAEPATDLTATDSPSPDDPRFS</sequence>
<dbReference type="EMBL" id="BAAAQY010000009">
    <property type="protein sequence ID" value="GAA2242755.1"/>
    <property type="molecule type" value="Genomic_DNA"/>
</dbReference>
<dbReference type="CDD" id="cd02440">
    <property type="entry name" value="AdoMet_MTases"/>
    <property type="match status" value="1"/>
</dbReference>
<dbReference type="NCBIfam" id="NF037959">
    <property type="entry name" value="MFS_SpdSyn"/>
    <property type="match status" value="1"/>
</dbReference>
<evidence type="ECO:0008006" key="4">
    <source>
        <dbReference type="Google" id="ProtNLM"/>
    </source>
</evidence>
<comment type="caution">
    <text evidence="2">The sequence shown here is derived from an EMBL/GenBank/DDBJ whole genome shotgun (WGS) entry which is preliminary data.</text>
</comment>
<gene>
    <name evidence="2" type="ORF">GCM10009851_30070</name>
</gene>
<dbReference type="Proteomes" id="UP001500929">
    <property type="component" value="Unassembled WGS sequence"/>
</dbReference>
<keyword evidence="3" id="KW-1185">Reference proteome</keyword>
<dbReference type="SUPFAM" id="SSF53335">
    <property type="entry name" value="S-adenosyl-L-methionine-dependent methyltransferases"/>
    <property type="match status" value="1"/>
</dbReference>
<evidence type="ECO:0000313" key="3">
    <source>
        <dbReference type="Proteomes" id="UP001500929"/>
    </source>
</evidence>
<dbReference type="PANTHER" id="PTHR43317:SF1">
    <property type="entry name" value="THERMOSPERMINE SYNTHASE ACAULIS5"/>
    <property type="match status" value="1"/>
</dbReference>
<dbReference type="RefSeq" id="WP_259480386.1">
    <property type="nucleotide sequence ID" value="NZ_BAAAQY010000009.1"/>
</dbReference>
<organism evidence="2 3">
    <name type="scientific">Herbiconiux moechotypicola</name>
    <dbReference type="NCBI Taxonomy" id="637393"/>
    <lineage>
        <taxon>Bacteria</taxon>
        <taxon>Bacillati</taxon>
        <taxon>Actinomycetota</taxon>
        <taxon>Actinomycetes</taxon>
        <taxon>Micrococcales</taxon>
        <taxon>Microbacteriaceae</taxon>
        <taxon>Herbiconiux</taxon>
    </lineage>
</organism>
<dbReference type="InterPro" id="IPR029063">
    <property type="entry name" value="SAM-dependent_MTases_sf"/>
</dbReference>
<dbReference type="PANTHER" id="PTHR43317">
    <property type="entry name" value="THERMOSPERMINE SYNTHASE ACAULIS5"/>
    <property type="match status" value="1"/>
</dbReference>
<dbReference type="Gene3D" id="3.40.50.150">
    <property type="entry name" value="Vaccinia Virus protein VP39"/>
    <property type="match status" value="1"/>
</dbReference>
<protein>
    <recommendedName>
        <fullName evidence="4">Spermidine synthase</fullName>
    </recommendedName>
</protein>
<name>A0ABN3DVU8_9MICO</name>
<reference evidence="2 3" key="1">
    <citation type="journal article" date="2019" name="Int. J. Syst. Evol. Microbiol.">
        <title>The Global Catalogue of Microorganisms (GCM) 10K type strain sequencing project: providing services to taxonomists for standard genome sequencing and annotation.</title>
        <authorList>
            <consortium name="The Broad Institute Genomics Platform"/>
            <consortium name="The Broad Institute Genome Sequencing Center for Infectious Disease"/>
            <person name="Wu L."/>
            <person name="Ma J."/>
        </authorList>
    </citation>
    <scope>NUCLEOTIDE SEQUENCE [LARGE SCALE GENOMIC DNA]</scope>
    <source>
        <strain evidence="2 3">JCM 16117</strain>
    </source>
</reference>